<organism evidence="2 3">
    <name type="scientific">Citrobacter koseri (strain ATCC BAA-895 / CDC 4225-83 / SGSC4696)</name>
    <dbReference type="NCBI Taxonomy" id="290338"/>
    <lineage>
        <taxon>Bacteria</taxon>
        <taxon>Pseudomonadati</taxon>
        <taxon>Pseudomonadota</taxon>
        <taxon>Gammaproteobacteria</taxon>
        <taxon>Enterobacterales</taxon>
        <taxon>Enterobacteriaceae</taxon>
        <taxon>Citrobacter</taxon>
    </lineage>
</organism>
<protein>
    <submittedName>
        <fullName evidence="2">Uncharacterized protein</fullName>
    </submittedName>
</protein>
<keyword evidence="3" id="KW-1185">Reference proteome</keyword>
<gene>
    <name evidence="2" type="ordered locus">CKO_00423</name>
</gene>
<proteinExistence type="predicted"/>
<evidence type="ECO:0000256" key="1">
    <source>
        <dbReference type="SAM" id="MobiDB-lite"/>
    </source>
</evidence>
<reference evidence="2 3" key="1">
    <citation type="submission" date="2007-08" db="EMBL/GenBank/DDBJ databases">
        <authorList>
            <consortium name="The Citrobacter koseri Genome Sequencing Project"/>
            <person name="McClelland M."/>
            <person name="Sanderson E.K."/>
            <person name="Porwollik S."/>
            <person name="Spieth J."/>
            <person name="Clifton W.S."/>
            <person name="Latreille P."/>
            <person name="Courtney L."/>
            <person name="Wang C."/>
            <person name="Pepin K."/>
            <person name="Bhonagiri V."/>
            <person name="Nash W."/>
            <person name="Johnson M."/>
            <person name="Thiruvilangam P."/>
            <person name="Wilson R."/>
        </authorList>
    </citation>
    <scope>NUCLEOTIDE SEQUENCE [LARGE SCALE GENOMIC DNA]</scope>
    <source>
        <strain evidence="3">ATCC BAA-895 / CDC 4225-83 / SGSC4696</strain>
    </source>
</reference>
<accession>A8ADL7</accession>
<evidence type="ECO:0000313" key="3">
    <source>
        <dbReference type="Proteomes" id="UP000008148"/>
    </source>
</evidence>
<feature type="compositionally biased region" description="Basic and acidic residues" evidence="1">
    <location>
        <begin position="1"/>
        <end position="26"/>
    </location>
</feature>
<dbReference type="Proteomes" id="UP000008148">
    <property type="component" value="Chromosome"/>
</dbReference>
<sequence length="51" mass="5915">MLSHSEASDSDRLTGQKRLFRENEHVHTHKKPFKNNKLITKPPPSKNIYAS</sequence>
<evidence type="ECO:0000313" key="2">
    <source>
        <dbReference type="EMBL" id="ABV11580.1"/>
    </source>
</evidence>
<dbReference type="AlphaFoldDB" id="A8ADL7"/>
<dbReference type="KEGG" id="cko:CKO_00423"/>
<feature type="region of interest" description="Disordered" evidence="1">
    <location>
        <begin position="1"/>
        <end position="51"/>
    </location>
</feature>
<dbReference type="EMBL" id="CP000822">
    <property type="protein sequence ID" value="ABV11580.1"/>
    <property type="molecule type" value="Genomic_DNA"/>
</dbReference>
<dbReference type="HOGENOM" id="CLU_3097094_0_0_6"/>
<name>A8ADL7_CITK8</name>
<dbReference type="STRING" id="290338.CKO_00423"/>